<gene>
    <name evidence="1" type="ORF">AMLFYP55_01872</name>
</gene>
<dbReference type="EMBL" id="CACRSS010000002">
    <property type="protein sequence ID" value="VYS85752.1"/>
    <property type="molecule type" value="Genomic_DNA"/>
</dbReference>
<proteinExistence type="predicted"/>
<reference evidence="1" key="1">
    <citation type="submission" date="2019-11" db="EMBL/GenBank/DDBJ databases">
        <authorList>
            <person name="Feng L."/>
        </authorList>
    </citation>
    <scope>NUCLEOTIDE SEQUENCE</scope>
    <source>
        <strain evidence="1">AMuciniphilaLFYP55</strain>
    </source>
</reference>
<protein>
    <submittedName>
        <fullName evidence="1">Uncharacterized protein</fullName>
    </submittedName>
</protein>
<sequence length="315" mass="34226">MSNINPFILTGMMPLSASSMNRVSYMCPVTISNDVVQGQTDIQDSLTVDSGGNLYIINAPVYVGGPNQPDHGHRTAHLVIRNGGTMTLLGNLPDHMTVFLGNKANGSLEINGGRLLMGQGRIQGSREHEGRIAMTDGWLFASEVDLPAEGSELVIKHGLMRIKKLSGSVSTHIYGGVLHVKEEAHASRIHLIDDGVLLLGSVTSQPSADVMAGAGINFRGDGGALVIRVPHPENALTRTREAEHVFDELLRRGKLFHDSKPMTSFQGFHMREFTGHDSLTYAALRPSAQLRAEQNQVTRLLHTFMYGGSEKDMPI</sequence>
<name>A0A6N2RY02_9BACT</name>
<dbReference type="AlphaFoldDB" id="A0A6N2RY02"/>
<accession>A0A6N2RY02</accession>
<dbReference type="RefSeq" id="WP_146021083.1">
    <property type="nucleotide sequence ID" value="NZ_CACRSS010000002.1"/>
</dbReference>
<organism evidence="1">
    <name type="scientific">Akkermansia muciniphila</name>
    <dbReference type="NCBI Taxonomy" id="239935"/>
    <lineage>
        <taxon>Bacteria</taxon>
        <taxon>Pseudomonadati</taxon>
        <taxon>Verrucomicrobiota</taxon>
        <taxon>Verrucomicrobiia</taxon>
        <taxon>Verrucomicrobiales</taxon>
        <taxon>Akkermansiaceae</taxon>
        <taxon>Akkermansia</taxon>
    </lineage>
</organism>
<evidence type="ECO:0000313" key="1">
    <source>
        <dbReference type="EMBL" id="VYS85752.1"/>
    </source>
</evidence>